<evidence type="ECO:0008006" key="6">
    <source>
        <dbReference type="Google" id="ProtNLM"/>
    </source>
</evidence>
<evidence type="ECO:0000256" key="1">
    <source>
        <dbReference type="ARBA" id="ARBA00022729"/>
    </source>
</evidence>
<dbReference type="InterPro" id="IPR050975">
    <property type="entry name" value="Sleep_regulator"/>
</dbReference>
<feature type="chain" id="PRO_5042001507" description="Protein quiver" evidence="3">
    <location>
        <begin position="22"/>
        <end position="130"/>
    </location>
</feature>
<name>A0AAD9L536_RIDPI</name>
<evidence type="ECO:0000256" key="2">
    <source>
        <dbReference type="ARBA" id="ARBA00023180"/>
    </source>
</evidence>
<keyword evidence="1 3" id="KW-0732">Signal</keyword>
<sequence length="130" mass="13936">MNTILSCGVLLAILACHTADGAVNCYTCTMVEGVSRDDSCADPFVGSRTKRCSGLSCSKMKTQLNGRTSMSRGCWPKNEESCYTKEGYGTSKVTVCACFGDYCNAAVTRGITSHAAWFLEFCSIIIIAIV</sequence>
<dbReference type="AlphaFoldDB" id="A0AAD9L536"/>
<dbReference type="PANTHER" id="PTHR33562">
    <property type="entry name" value="ATILLA, ISOFORM B-RELATED-RELATED"/>
    <property type="match status" value="1"/>
</dbReference>
<dbReference type="EMBL" id="JAODUO010000317">
    <property type="protein sequence ID" value="KAK2183271.1"/>
    <property type="molecule type" value="Genomic_DNA"/>
</dbReference>
<dbReference type="Pfam" id="PF17064">
    <property type="entry name" value="QVR"/>
    <property type="match status" value="1"/>
</dbReference>
<dbReference type="GO" id="GO:0030431">
    <property type="term" value="P:sleep"/>
    <property type="evidence" value="ECO:0007669"/>
    <property type="project" value="InterPro"/>
</dbReference>
<accession>A0AAD9L536</accession>
<reference evidence="4" key="1">
    <citation type="journal article" date="2023" name="Mol. Biol. Evol.">
        <title>Third-Generation Sequencing Reveals the Adaptive Role of the Epigenome in Three Deep-Sea Polychaetes.</title>
        <authorList>
            <person name="Perez M."/>
            <person name="Aroh O."/>
            <person name="Sun Y."/>
            <person name="Lan Y."/>
            <person name="Juniper S.K."/>
            <person name="Young C.R."/>
            <person name="Angers B."/>
            <person name="Qian P.Y."/>
        </authorList>
    </citation>
    <scope>NUCLEOTIDE SEQUENCE</scope>
    <source>
        <strain evidence="4">R07B-5</strain>
    </source>
</reference>
<proteinExistence type="predicted"/>
<evidence type="ECO:0000313" key="5">
    <source>
        <dbReference type="Proteomes" id="UP001209878"/>
    </source>
</evidence>
<gene>
    <name evidence="4" type="ORF">NP493_316g02062</name>
</gene>
<feature type="signal peptide" evidence="3">
    <location>
        <begin position="1"/>
        <end position="21"/>
    </location>
</feature>
<dbReference type="InterPro" id="IPR031424">
    <property type="entry name" value="QVR-like"/>
</dbReference>
<keyword evidence="2" id="KW-0325">Glycoprotein</keyword>
<dbReference type="Proteomes" id="UP001209878">
    <property type="component" value="Unassembled WGS sequence"/>
</dbReference>
<evidence type="ECO:0000256" key="3">
    <source>
        <dbReference type="SAM" id="SignalP"/>
    </source>
</evidence>
<dbReference type="GO" id="GO:0032222">
    <property type="term" value="P:regulation of synaptic transmission, cholinergic"/>
    <property type="evidence" value="ECO:0007669"/>
    <property type="project" value="InterPro"/>
</dbReference>
<evidence type="ECO:0000313" key="4">
    <source>
        <dbReference type="EMBL" id="KAK2183271.1"/>
    </source>
</evidence>
<protein>
    <recommendedName>
        <fullName evidence="6">Protein quiver</fullName>
    </recommendedName>
</protein>
<keyword evidence="5" id="KW-1185">Reference proteome</keyword>
<comment type="caution">
    <text evidence="4">The sequence shown here is derived from an EMBL/GenBank/DDBJ whole genome shotgun (WGS) entry which is preliminary data.</text>
</comment>
<organism evidence="4 5">
    <name type="scientific">Ridgeia piscesae</name>
    <name type="common">Tubeworm</name>
    <dbReference type="NCBI Taxonomy" id="27915"/>
    <lineage>
        <taxon>Eukaryota</taxon>
        <taxon>Metazoa</taxon>
        <taxon>Spiralia</taxon>
        <taxon>Lophotrochozoa</taxon>
        <taxon>Annelida</taxon>
        <taxon>Polychaeta</taxon>
        <taxon>Sedentaria</taxon>
        <taxon>Canalipalpata</taxon>
        <taxon>Sabellida</taxon>
        <taxon>Siboglinidae</taxon>
        <taxon>Ridgeia</taxon>
    </lineage>
</organism>